<dbReference type="InterPro" id="IPR000182">
    <property type="entry name" value="GNAT_dom"/>
</dbReference>
<organism evidence="2 3">
    <name type="scientific">Streptococcus symci</name>
    <dbReference type="NCBI Taxonomy" id="2588991"/>
    <lineage>
        <taxon>Bacteria</taxon>
        <taxon>Bacillati</taxon>
        <taxon>Bacillota</taxon>
        <taxon>Bacilli</taxon>
        <taxon>Lactobacillales</taxon>
        <taxon>Streptococcaceae</taxon>
        <taxon>Streptococcus</taxon>
    </lineage>
</organism>
<dbReference type="SUPFAM" id="SSF55729">
    <property type="entry name" value="Acyl-CoA N-acyltransferases (Nat)"/>
    <property type="match status" value="1"/>
</dbReference>
<evidence type="ECO:0000259" key="1">
    <source>
        <dbReference type="PROSITE" id="PS51186"/>
    </source>
</evidence>
<gene>
    <name evidence="2" type="ORF">FJN11_02660</name>
</gene>
<dbReference type="CDD" id="cd04301">
    <property type="entry name" value="NAT_SF"/>
    <property type="match status" value="1"/>
</dbReference>
<protein>
    <submittedName>
        <fullName evidence="2">GNAT family N-acetyltransferase</fullName>
    </submittedName>
</protein>
<dbReference type="EMBL" id="VFJA01000001">
    <property type="protein sequence ID" value="TPD58468.1"/>
    <property type="molecule type" value="Genomic_DNA"/>
</dbReference>
<dbReference type="GO" id="GO:0016747">
    <property type="term" value="F:acyltransferase activity, transferring groups other than amino-acyl groups"/>
    <property type="evidence" value="ECO:0007669"/>
    <property type="project" value="InterPro"/>
</dbReference>
<dbReference type="AlphaFoldDB" id="A0A501PE76"/>
<evidence type="ECO:0000313" key="2">
    <source>
        <dbReference type="EMBL" id="TPD58468.1"/>
    </source>
</evidence>
<dbReference type="InterPro" id="IPR016181">
    <property type="entry name" value="Acyl_CoA_acyltransferase"/>
</dbReference>
<dbReference type="Gene3D" id="3.40.630.30">
    <property type="match status" value="1"/>
</dbReference>
<feature type="domain" description="N-acetyltransferase" evidence="1">
    <location>
        <begin position="9"/>
        <end position="190"/>
    </location>
</feature>
<sequence length="190" mass="21690">MGNLTFKIISHNCLSESEFRASISNLVVTDNPIEAKLAHFLENDSYSLANTEDKKLFLAIEQDEVVGYIFYKKVSLVATDFYSYLNTKDFNLSTLVATGFYSHLNIKDFNLSTLVAFEVEYLFVKSSQRGKGIGKNLISKVIEDYNLETNASIIELWSLNPAVNFYKKFAFKDDLDDKSQPTSTYMYLDE</sequence>
<comment type="caution">
    <text evidence="2">The sequence shown here is derived from an EMBL/GenBank/DDBJ whole genome shotgun (WGS) entry which is preliminary data.</text>
</comment>
<dbReference type="Proteomes" id="UP000318281">
    <property type="component" value="Unassembled WGS sequence"/>
</dbReference>
<dbReference type="Pfam" id="PF13508">
    <property type="entry name" value="Acetyltransf_7"/>
    <property type="match status" value="1"/>
</dbReference>
<keyword evidence="2" id="KW-0808">Transferase</keyword>
<proteinExistence type="predicted"/>
<reference evidence="2 3" key="1">
    <citation type="submission" date="2019-06" db="EMBL/GenBank/DDBJ databases">
        <title>Streptococcus sp.</title>
        <authorList>
            <person name="Xiao C."/>
            <person name="Li X."/>
            <person name="Sun Y."/>
            <person name="Qi H."/>
        </authorList>
    </citation>
    <scope>NUCLEOTIDE SEQUENCE [LARGE SCALE GENOMIC DNA]</scope>
    <source>
        <strain evidence="2 3">C17</strain>
    </source>
</reference>
<dbReference type="PROSITE" id="PS51186">
    <property type="entry name" value="GNAT"/>
    <property type="match status" value="1"/>
</dbReference>
<name>A0A501PE76_9STRE</name>
<keyword evidence="3" id="KW-1185">Reference proteome</keyword>
<evidence type="ECO:0000313" key="3">
    <source>
        <dbReference type="Proteomes" id="UP000318281"/>
    </source>
</evidence>
<accession>A0A501PE76</accession>